<gene>
    <name evidence="1" type="ORF">K488DRAFT_34720</name>
</gene>
<evidence type="ECO:0000313" key="1">
    <source>
        <dbReference type="EMBL" id="KAI0027458.1"/>
    </source>
</evidence>
<evidence type="ECO:0000313" key="2">
    <source>
        <dbReference type="Proteomes" id="UP000814128"/>
    </source>
</evidence>
<sequence>PPPPPPPPGREPPLPRQNAKIPPPTPPKIIRDKARDQRFRRVAFLGEGGFARVYEVADEKNKRMACKVVTKESLKTKKAKTKLYAEIKIHRSLQHPNIVSFTDCFEDEMNVYMTLELCCNGSLMDVFRRRRRFTEPEARFYLVQIIGACHYMHTHQVIHRDLKLGNLFLDSEMNIKVGDFGLAALIESPGERKKTICGTPNYIAPEVLFDQANGHSFEVDIWSIGVILYTLVVGRPPFQTKEVSQIYERIKNNEYEFPADRQVSSEARELVQSILAQDPRDRPTLHVILDNVFFTRGTVPAYVPNSARDQAPDFSYISRPMSRANLARLRKAALLDEEASISVPGATQPSQQQPSQLSSRSGARSDGAETVSSSRAQQEKEFQKAVLPGSPISVLLSSARQPLIVAPQGAQREEPLLRKLQAVAKDPKSSRGTMAGVHQPEGEDEYEMGRLKELQSQKARIVAQMVPSKHDVRGADDEAENVPPVGVERRPKEEVRIVSGKHEKHDSGRSPTLYKFGLKDADGRAVTSSSGQSQVQQQSGGFEGTRHTLERALSDYMAGRQFQSAVDTEPEPEKLFIVSWVDYCEKYGMGYALTNGAVGVYFRDSTSIILSADKVHFDFISTRKRGSQYQRKSYTISEYPEELKNKVYLLKYFENYIMGHLYGDHSFTSEDLERKTGLEFVTIYLRMKNVIVFRLSNDILQFNFYDHSKLVLSAHGNHITHIDKEKNVTVISLSTLIKCALDTHLLDADEVKFVTRLMEKIRYCKEILHSIY</sequence>
<reference evidence="1" key="2">
    <citation type="journal article" date="2022" name="New Phytol.">
        <title>Evolutionary transition to the ectomycorrhizal habit in the genomes of a hyperdiverse lineage of mushroom-forming fungi.</title>
        <authorList>
            <person name="Looney B."/>
            <person name="Miyauchi S."/>
            <person name="Morin E."/>
            <person name="Drula E."/>
            <person name="Courty P.E."/>
            <person name="Kohler A."/>
            <person name="Kuo A."/>
            <person name="LaButti K."/>
            <person name="Pangilinan J."/>
            <person name="Lipzen A."/>
            <person name="Riley R."/>
            <person name="Andreopoulos W."/>
            <person name="He G."/>
            <person name="Johnson J."/>
            <person name="Nolan M."/>
            <person name="Tritt A."/>
            <person name="Barry K.W."/>
            <person name="Grigoriev I.V."/>
            <person name="Nagy L.G."/>
            <person name="Hibbett D."/>
            <person name="Henrissat B."/>
            <person name="Matheny P.B."/>
            <person name="Labbe J."/>
            <person name="Martin F.M."/>
        </authorList>
    </citation>
    <scope>NUCLEOTIDE SEQUENCE</scope>
    <source>
        <strain evidence="1">EC-137</strain>
    </source>
</reference>
<feature type="non-terminal residue" evidence="1">
    <location>
        <position position="1"/>
    </location>
</feature>
<organism evidence="1 2">
    <name type="scientific">Vararia minispora EC-137</name>
    <dbReference type="NCBI Taxonomy" id="1314806"/>
    <lineage>
        <taxon>Eukaryota</taxon>
        <taxon>Fungi</taxon>
        <taxon>Dikarya</taxon>
        <taxon>Basidiomycota</taxon>
        <taxon>Agaricomycotina</taxon>
        <taxon>Agaricomycetes</taxon>
        <taxon>Russulales</taxon>
        <taxon>Lachnocladiaceae</taxon>
        <taxon>Vararia</taxon>
    </lineage>
</organism>
<keyword evidence="2" id="KW-1185">Reference proteome</keyword>
<comment type="caution">
    <text evidence="1">The sequence shown here is derived from an EMBL/GenBank/DDBJ whole genome shotgun (WGS) entry which is preliminary data.</text>
</comment>
<proteinExistence type="predicted"/>
<feature type="non-terminal residue" evidence="1">
    <location>
        <position position="772"/>
    </location>
</feature>
<name>A0ACB8Q6Y0_9AGAM</name>
<accession>A0ACB8Q6Y0</accession>
<dbReference type="Proteomes" id="UP000814128">
    <property type="component" value="Unassembled WGS sequence"/>
</dbReference>
<protein>
    <submittedName>
        <fullName evidence="1">Kinase-like domain-containing protein</fullName>
    </submittedName>
</protein>
<reference evidence="1" key="1">
    <citation type="submission" date="2021-02" db="EMBL/GenBank/DDBJ databases">
        <authorList>
            <consortium name="DOE Joint Genome Institute"/>
            <person name="Ahrendt S."/>
            <person name="Looney B.P."/>
            <person name="Miyauchi S."/>
            <person name="Morin E."/>
            <person name="Drula E."/>
            <person name="Courty P.E."/>
            <person name="Chicoki N."/>
            <person name="Fauchery L."/>
            <person name="Kohler A."/>
            <person name="Kuo A."/>
            <person name="Labutti K."/>
            <person name="Pangilinan J."/>
            <person name="Lipzen A."/>
            <person name="Riley R."/>
            <person name="Andreopoulos W."/>
            <person name="He G."/>
            <person name="Johnson J."/>
            <person name="Barry K.W."/>
            <person name="Grigoriev I.V."/>
            <person name="Nagy L."/>
            <person name="Hibbett D."/>
            <person name="Henrissat B."/>
            <person name="Matheny P.B."/>
            <person name="Labbe J."/>
            <person name="Martin F."/>
        </authorList>
    </citation>
    <scope>NUCLEOTIDE SEQUENCE</scope>
    <source>
        <strain evidence="1">EC-137</strain>
    </source>
</reference>
<dbReference type="EMBL" id="MU273901">
    <property type="protein sequence ID" value="KAI0027458.1"/>
    <property type="molecule type" value="Genomic_DNA"/>
</dbReference>